<dbReference type="HAMAP" id="MF_00146">
    <property type="entry name" value="dCTP_deaminase"/>
    <property type="match status" value="1"/>
</dbReference>
<evidence type="ECO:0000256" key="4">
    <source>
        <dbReference type="HAMAP-Rule" id="MF_00146"/>
    </source>
</evidence>
<gene>
    <name evidence="4" type="primary">dcd</name>
    <name evidence="5" type="ORF">A2822_04115</name>
</gene>
<evidence type="ECO:0000256" key="1">
    <source>
        <dbReference type="ARBA" id="ARBA00022741"/>
    </source>
</evidence>
<comment type="catalytic activity">
    <reaction evidence="4">
        <text>dCTP + 2 H2O = dUMP + NH4(+) + diphosphate</text>
        <dbReference type="Rhea" id="RHEA:19205"/>
        <dbReference type="ChEBI" id="CHEBI:15377"/>
        <dbReference type="ChEBI" id="CHEBI:28938"/>
        <dbReference type="ChEBI" id="CHEBI:33019"/>
        <dbReference type="ChEBI" id="CHEBI:61481"/>
        <dbReference type="ChEBI" id="CHEBI:246422"/>
        <dbReference type="EC" id="3.5.4.30"/>
    </reaction>
</comment>
<dbReference type="InterPro" id="IPR011962">
    <property type="entry name" value="dCTP_deaminase"/>
</dbReference>
<feature type="site" description="Important for bifunctional activity" evidence="4">
    <location>
        <begin position="116"/>
        <end position="117"/>
    </location>
</feature>
<comment type="caution">
    <text evidence="4">Lacks conserved residue(s) required for the propagation of feature annotation.</text>
</comment>
<keyword evidence="1 4" id="KW-0547">Nucleotide-binding</keyword>
<dbReference type="UniPathway" id="UPA00610">
    <property type="reaction ID" value="UER00667"/>
</dbReference>
<evidence type="ECO:0000256" key="2">
    <source>
        <dbReference type="ARBA" id="ARBA00022801"/>
    </source>
</evidence>
<dbReference type="NCBIfam" id="TIGR02274">
    <property type="entry name" value="dCTP_deam"/>
    <property type="match status" value="1"/>
</dbReference>
<dbReference type="Gene3D" id="2.70.40.10">
    <property type="match status" value="1"/>
</dbReference>
<dbReference type="AlphaFoldDB" id="A0A1G2HUJ2"/>
<dbReference type="GO" id="GO:0015949">
    <property type="term" value="P:nucleobase-containing small molecule interconversion"/>
    <property type="evidence" value="ECO:0007669"/>
    <property type="project" value="TreeGrafter"/>
</dbReference>
<evidence type="ECO:0000313" key="6">
    <source>
        <dbReference type="Proteomes" id="UP000178774"/>
    </source>
</evidence>
<comment type="subunit">
    <text evidence="4">Homotrimer.</text>
</comment>
<feature type="binding site" evidence="4">
    <location>
        <position position="148"/>
    </location>
    <ligand>
        <name>dCTP</name>
        <dbReference type="ChEBI" id="CHEBI:61481"/>
    </ligand>
</feature>
<dbReference type="GO" id="GO:0033973">
    <property type="term" value="F:dCTP deaminase (dUMP-forming) activity"/>
    <property type="evidence" value="ECO:0007669"/>
    <property type="project" value="UniProtKB-UniRule"/>
</dbReference>
<reference evidence="5 6" key="1">
    <citation type="journal article" date="2016" name="Nat. Commun.">
        <title>Thousands of microbial genomes shed light on interconnected biogeochemical processes in an aquifer system.</title>
        <authorList>
            <person name="Anantharaman K."/>
            <person name="Brown C.T."/>
            <person name="Hug L.A."/>
            <person name="Sharon I."/>
            <person name="Castelle C.J."/>
            <person name="Probst A.J."/>
            <person name="Thomas B.C."/>
            <person name="Singh A."/>
            <person name="Wilkins M.J."/>
            <person name="Karaoz U."/>
            <person name="Brodie E.L."/>
            <person name="Williams K.H."/>
            <person name="Hubbard S.S."/>
            <person name="Banfield J.F."/>
        </authorList>
    </citation>
    <scope>NUCLEOTIDE SEQUENCE [LARGE SCALE GENOMIC DNA]</scope>
</reference>
<proteinExistence type="inferred from homology"/>
<feature type="binding site" evidence="4">
    <location>
        <position position="170"/>
    </location>
    <ligand>
        <name>dCTP</name>
        <dbReference type="ChEBI" id="CHEBI:61481"/>
    </ligand>
</feature>
<dbReference type="GO" id="GO:0006229">
    <property type="term" value="P:dUTP biosynthetic process"/>
    <property type="evidence" value="ECO:0007669"/>
    <property type="project" value="InterPro"/>
</dbReference>
<dbReference type="EC" id="3.5.4.30" evidence="4"/>
<dbReference type="EMBL" id="MHOP01000008">
    <property type="protein sequence ID" value="OGZ66184.1"/>
    <property type="molecule type" value="Genomic_DNA"/>
</dbReference>
<dbReference type="GO" id="GO:0008829">
    <property type="term" value="F:dCTP deaminase activity"/>
    <property type="evidence" value="ECO:0007669"/>
    <property type="project" value="InterPro"/>
</dbReference>
<dbReference type="PANTHER" id="PTHR42680">
    <property type="entry name" value="DCTP DEAMINASE"/>
    <property type="match status" value="1"/>
</dbReference>
<feature type="binding site" evidence="4">
    <location>
        <begin position="127"/>
        <end position="129"/>
    </location>
    <ligand>
        <name>dCTP</name>
        <dbReference type="ChEBI" id="CHEBI:61481"/>
    </ligand>
</feature>
<dbReference type="PANTHER" id="PTHR42680:SF3">
    <property type="entry name" value="DCTP DEAMINASE"/>
    <property type="match status" value="1"/>
</dbReference>
<comment type="caution">
    <text evidence="5">The sequence shown here is derived from an EMBL/GenBank/DDBJ whole genome shotgun (WGS) entry which is preliminary data.</text>
</comment>
<dbReference type="FunFam" id="2.70.40.10:FF:000005">
    <property type="entry name" value="dCTP deaminase, dUMP-forming"/>
    <property type="match status" value="1"/>
</dbReference>
<feature type="binding site" evidence="4">
    <location>
        <begin position="101"/>
        <end position="106"/>
    </location>
    <ligand>
        <name>dCTP</name>
        <dbReference type="ChEBI" id="CHEBI:61481"/>
    </ligand>
</feature>
<comment type="similarity">
    <text evidence="4">Belongs to the dCTP deaminase family.</text>
</comment>
<name>A0A1G2HUJ2_9BACT</name>
<keyword evidence="2 4" id="KW-0378">Hydrolase</keyword>
<comment type="function">
    <text evidence="4">Bifunctional enzyme that catalyzes both the deamination of dCTP to dUTP and the hydrolysis of dUTP to dUMP without releasing the toxic dUTP intermediate.</text>
</comment>
<evidence type="ECO:0000256" key="3">
    <source>
        <dbReference type="ARBA" id="ARBA00023080"/>
    </source>
</evidence>
<dbReference type="SUPFAM" id="SSF51283">
    <property type="entry name" value="dUTPase-like"/>
    <property type="match status" value="1"/>
</dbReference>
<keyword evidence="3 4" id="KW-0546">Nucleotide metabolism</keyword>
<feature type="binding site" evidence="4">
    <location>
        <position position="119"/>
    </location>
    <ligand>
        <name>dCTP</name>
        <dbReference type="ChEBI" id="CHEBI:61481"/>
    </ligand>
</feature>
<dbReference type="GO" id="GO:0000166">
    <property type="term" value="F:nucleotide binding"/>
    <property type="evidence" value="ECO:0007669"/>
    <property type="project" value="UniProtKB-KW"/>
</dbReference>
<dbReference type="CDD" id="cd07557">
    <property type="entry name" value="trimeric_dUTPase"/>
    <property type="match status" value="1"/>
</dbReference>
<accession>A0A1G2HUJ2</accession>
<dbReference type="InterPro" id="IPR033704">
    <property type="entry name" value="dUTPase_trimeric"/>
</dbReference>
<dbReference type="Proteomes" id="UP000178774">
    <property type="component" value="Unassembled WGS sequence"/>
</dbReference>
<sequence length="197" mass="22014">MILSDKDIKKALKEGKIGITPMFPNSLQPASVDVHLGSDFLVFKNTNNICIDPKEPIDDMMDELTIDDKRQFILHPGEFALGMTYETVSVPNDMVVQLNGKSSLGRIGLIVHATAGYVDPGNTLKITLELHNLANLPIKLYYKMPIAQIAFVKLSSEADVPYGKKALNSKYFGSVKPIASQYHKNFTKNNEWIKFKK</sequence>
<feature type="active site" description="Proton donor/acceptor" evidence="4">
    <location>
        <position position="129"/>
    </location>
</feature>
<dbReference type="GO" id="GO:0006226">
    <property type="term" value="P:dUMP biosynthetic process"/>
    <property type="evidence" value="ECO:0007669"/>
    <property type="project" value="UniProtKB-UniRule"/>
</dbReference>
<feature type="binding site" evidence="4">
    <location>
        <position position="162"/>
    </location>
    <ligand>
        <name>dCTP</name>
        <dbReference type="ChEBI" id="CHEBI:61481"/>
    </ligand>
</feature>
<protein>
    <recommendedName>
        <fullName evidence="4">dCTP deaminase, dUMP-forming</fullName>
        <ecNumber evidence="4">3.5.4.30</ecNumber>
    </recommendedName>
    <alternativeName>
        <fullName evidence="4">Bifunctional dCTP deaminase:dUTPase</fullName>
    </alternativeName>
    <alternativeName>
        <fullName evidence="4">DCD-DUT</fullName>
    </alternativeName>
</protein>
<dbReference type="Pfam" id="PF22769">
    <property type="entry name" value="DCD"/>
    <property type="match status" value="1"/>
</dbReference>
<organism evidence="5 6">
    <name type="scientific">Candidatus Staskawiczbacteria bacterium RIFCSPHIGHO2_01_FULL_41_41</name>
    <dbReference type="NCBI Taxonomy" id="1802203"/>
    <lineage>
        <taxon>Bacteria</taxon>
        <taxon>Candidatus Staskawicziibacteriota</taxon>
    </lineage>
</organism>
<comment type="pathway">
    <text evidence="4">Pyrimidine metabolism; dUMP biosynthesis; dUMP from dCTP: step 1/1.</text>
</comment>
<evidence type="ECO:0000313" key="5">
    <source>
        <dbReference type="EMBL" id="OGZ66184.1"/>
    </source>
</evidence>
<dbReference type="InterPro" id="IPR036157">
    <property type="entry name" value="dUTPase-like_sf"/>
</dbReference>